<name>E4Z772_OIKDI</name>
<accession>E4Z772</accession>
<feature type="transmembrane region" description="Helical" evidence="1">
    <location>
        <begin position="55"/>
        <end position="73"/>
    </location>
</feature>
<protein>
    <submittedName>
        <fullName evidence="2">Uncharacterized protein</fullName>
    </submittedName>
</protein>
<dbReference type="Proteomes" id="UP000011014">
    <property type="component" value="Unassembled WGS sequence"/>
</dbReference>
<dbReference type="EMBL" id="FN658376">
    <property type="protein sequence ID" value="CBY43550.1"/>
    <property type="molecule type" value="Genomic_DNA"/>
</dbReference>
<keyword evidence="1" id="KW-0812">Transmembrane</keyword>
<keyword evidence="1" id="KW-1133">Transmembrane helix</keyword>
<reference evidence="2" key="1">
    <citation type="journal article" date="2010" name="Science">
        <title>Plasticity of animal genome architecture unmasked by rapid evolution of a pelagic tunicate.</title>
        <authorList>
            <person name="Denoeud F."/>
            <person name="Henriet S."/>
            <person name="Mungpakdee S."/>
            <person name="Aury J.M."/>
            <person name="Da Silva C."/>
            <person name="Brinkmann H."/>
            <person name="Mikhaleva J."/>
            <person name="Olsen L.C."/>
            <person name="Jubin C."/>
            <person name="Canestro C."/>
            <person name="Bouquet J.M."/>
            <person name="Danks G."/>
            <person name="Poulain J."/>
            <person name="Campsteijn C."/>
            <person name="Adamski M."/>
            <person name="Cross I."/>
            <person name="Yadetie F."/>
            <person name="Muffato M."/>
            <person name="Louis A."/>
            <person name="Butcher S."/>
            <person name="Tsagkogeorga G."/>
            <person name="Konrad A."/>
            <person name="Singh S."/>
            <person name="Jensen M.F."/>
            <person name="Cong E.H."/>
            <person name="Eikeseth-Otteraa H."/>
            <person name="Noel B."/>
            <person name="Anthouard V."/>
            <person name="Porcel B.M."/>
            <person name="Kachouri-Lafond R."/>
            <person name="Nishino A."/>
            <person name="Ugolini M."/>
            <person name="Chourrout P."/>
            <person name="Nishida H."/>
            <person name="Aasland R."/>
            <person name="Huzurbazar S."/>
            <person name="Westhof E."/>
            <person name="Delsuc F."/>
            <person name="Lehrach H."/>
            <person name="Reinhardt R."/>
            <person name="Weissenbach J."/>
            <person name="Roy S.W."/>
            <person name="Artiguenave F."/>
            <person name="Postlethwait J.H."/>
            <person name="Manak J.R."/>
            <person name="Thompson E.M."/>
            <person name="Jaillon O."/>
            <person name="Du Pasquier L."/>
            <person name="Boudinot P."/>
            <person name="Liberles D.A."/>
            <person name="Volff J.N."/>
            <person name="Philippe H."/>
            <person name="Lenhard B."/>
            <person name="Roest Crollius H."/>
            <person name="Wincker P."/>
            <person name="Chourrout D."/>
        </authorList>
    </citation>
    <scope>NUCLEOTIDE SEQUENCE [LARGE SCALE GENOMIC DNA]</scope>
</reference>
<organism evidence="2">
    <name type="scientific">Oikopleura dioica</name>
    <name type="common">Tunicate</name>
    <dbReference type="NCBI Taxonomy" id="34765"/>
    <lineage>
        <taxon>Eukaryota</taxon>
        <taxon>Metazoa</taxon>
        <taxon>Chordata</taxon>
        <taxon>Tunicata</taxon>
        <taxon>Appendicularia</taxon>
        <taxon>Copelata</taxon>
        <taxon>Oikopleuridae</taxon>
        <taxon>Oikopleura</taxon>
    </lineage>
</organism>
<sequence>LNHFWHLFHFSKLKFWLCFSKEKMAKIFQFGFLSKFSLIFLIIFFMKSSRDPKKAFVAICIFIVGLSISFISLNREFKDVAVKYERFERKIEKQYSPVIESRLIAGQRKLHSFQDQFNIFMQMGVAEKAARKKEIDLIKGVELLEDNL</sequence>
<evidence type="ECO:0000256" key="1">
    <source>
        <dbReference type="SAM" id="Phobius"/>
    </source>
</evidence>
<evidence type="ECO:0000313" key="2">
    <source>
        <dbReference type="EMBL" id="CBY43550.1"/>
    </source>
</evidence>
<keyword evidence="1" id="KW-0472">Membrane</keyword>
<feature type="transmembrane region" description="Helical" evidence="1">
    <location>
        <begin position="27"/>
        <end position="46"/>
    </location>
</feature>
<gene>
    <name evidence="2" type="ORF">GSOID_T00028158001</name>
</gene>
<feature type="non-terminal residue" evidence="2">
    <location>
        <position position="1"/>
    </location>
</feature>
<dbReference type="AlphaFoldDB" id="E4Z772"/>
<proteinExistence type="predicted"/>